<evidence type="ECO:0000259" key="15">
    <source>
        <dbReference type="PROSITE" id="PS50109"/>
    </source>
</evidence>
<accession>H1XR23</accession>
<protein>
    <recommendedName>
        <fullName evidence="3">histidine kinase</fullName>
        <ecNumber evidence="3">2.7.13.3</ecNumber>
    </recommendedName>
</protein>
<dbReference type="STRING" id="880073.Cabys_3291"/>
<dbReference type="NCBIfam" id="NF046044">
    <property type="entry name" value="PnpS"/>
    <property type="match status" value="1"/>
</dbReference>
<dbReference type="FunFam" id="3.30.565.10:FF:000006">
    <property type="entry name" value="Sensor histidine kinase WalK"/>
    <property type="match status" value="1"/>
</dbReference>
<dbReference type="SUPFAM" id="SSF158472">
    <property type="entry name" value="HAMP domain-like"/>
    <property type="match status" value="1"/>
</dbReference>
<dbReference type="Pfam" id="PF08448">
    <property type="entry name" value="PAS_4"/>
    <property type="match status" value="1"/>
</dbReference>
<evidence type="ECO:0000256" key="4">
    <source>
        <dbReference type="ARBA" id="ARBA00022475"/>
    </source>
</evidence>
<keyword evidence="8" id="KW-0547">Nucleotide-binding</keyword>
<evidence type="ECO:0000256" key="5">
    <source>
        <dbReference type="ARBA" id="ARBA00022553"/>
    </source>
</evidence>
<dbReference type="InterPro" id="IPR029151">
    <property type="entry name" value="Sensor-like_sf"/>
</dbReference>
<dbReference type="InterPro" id="IPR013656">
    <property type="entry name" value="PAS_4"/>
</dbReference>
<dbReference type="KEGG" id="caby:Cabys_3291"/>
<dbReference type="InterPro" id="IPR005467">
    <property type="entry name" value="His_kinase_dom"/>
</dbReference>
<dbReference type="PRINTS" id="PR00344">
    <property type="entry name" value="BCTRLSENSOR"/>
</dbReference>
<dbReference type="GO" id="GO:0000155">
    <property type="term" value="F:phosphorelay sensor kinase activity"/>
    <property type="evidence" value="ECO:0007669"/>
    <property type="project" value="InterPro"/>
</dbReference>
<dbReference type="OrthoDB" id="9813151at2"/>
<dbReference type="Gene3D" id="6.10.340.10">
    <property type="match status" value="1"/>
</dbReference>
<gene>
    <name evidence="17" type="ORF">Cabys_3291</name>
    <name evidence="18" type="ORF">Calab_0472</name>
</gene>
<keyword evidence="13 14" id="KW-0472">Membrane</keyword>
<evidence type="ECO:0000313" key="20">
    <source>
        <dbReference type="Proteomes" id="UP000183868"/>
    </source>
</evidence>
<dbReference type="NCBIfam" id="TIGR00229">
    <property type="entry name" value="sensory_box"/>
    <property type="match status" value="1"/>
</dbReference>
<name>H1XR23_CALAY</name>
<dbReference type="SUPFAM" id="SSF55874">
    <property type="entry name" value="ATPase domain of HSP90 chaperone/DNA topoisomerase II/histidine kinase"/>
    <property type="match status" value="1"/>
</dbReference>
<comment type="catalytic activity">
    <reaction evidence="1">
        <text>ATP + protein L-histidine = ADP + protein N-phospho-L-histidine.</text>
        <dbReference type="EC" id="2.7.13.3"/>
    </reaction>
</comment>
<dbReference type="Proteomes" id="UP000004671">
    <property type="component" value="Chromosome"/>
</dbReference>
<dbReference type="InterPro" id="IPR036890">
    <property type="entry name" value="HATPase_C_sf"/>
</dbReference>
<dbReference type="CDD" id="cd00075">
    <property type="entry name" value="HATPase"/>
    <property type="match status" value="1"/>
</dbReference>
<reference evidence="17 20" key="2">
    <citation type="submission" date="2016-11" db="EMBL/GenBank/DDBJ databases">
        <title>Genomic analysis of Caldithrix abyssi and proposal of a novel bacterial phylum Caldithrichaeota.</title>
        <authorList>
            <person name="Kublanov I."/>
            <person name="Sigalova O."/>
            <person name="Gavrilov S."/>
            <person name="Lebedinsky A."/>
            <person name="Ivanova N."/>
            <person name="Daum C."/>
            <person name="Reddy T."/>
            <person name="Klenk H.P."/>
            <person name="Goker M."/>
            <person name="Reva O."/>
            <person name="Miroshnichenko M."/>
            <person name="Kyprides N."/>
            <person name="Woyke T."/>
            <person name="Gelfand M."/>
        </authorList>
    </citation>
    <scope>NUCLEOTIDE SEQUENCE [LARGE SCALE GENOMIC DNA]</scope>
    <source>
        <strain evidence="17 20">LF13</strain>
    </source>
</reference>
<dbReference type="InterPro" id="IPR003661">
    <property type="entry name" value="HisK_dim/P_dom"/>
</dbReference>
<evidence type="ECO:0000256" key="8">
    <source>
        <dbReference type="ARBA" id="ARBA00022741"/>
    </source>
</evidence>
<dbReference type="PROSITE" id="PS50885">
    <property type="entry name" value="HAMP"/>
    <property type="match status" value="1"/>
</dbReference>
<dbReference type="InterPro" id="IPR003660">
    <property type="entry name" value="HAMP_dom"/>
</dbReference>
<dbReference type="SMART" id="SM00387">
    <property type="entry name" value="HATPase_c"/>
    <property type="match status" value="1"/>
</dbReference>
<dbReference type="PROSITE" id="PS50109">
    <property type="entry name" value="HIS_KIN"/>
    <property type="match status" value="1"/>
</dbReference>
<dbReference type="GO" id="GO:0004721">
    <property type="term" value="F:phosphoprotein phosphatase activity"/>
    <property type="evidence" value="ECO:0007669"/>
    <property type="project" value="TreeGrafter"/>
</dbReference>
<evidence type="ECO:0000256" key="12">
    <source>
        <dbReference type="ARBA" id="ARBA00023012"/>
    </source>
</evidence>
<evidence type="ECO:0000256" key="10">
    <source>
        <dbReference type="ARBA" id="ARBA00022840"/>
    </source>
</evidence>
<evidence type="ECO:0000259" key="16">
    <source>
        <dbReference type="PROSITE" id="PS50885"/>
    </source>
</evidence>
<feature type="transmembrane region" description="Helical" evidence="14">
    <location>
        <begin position="6"/>
        <end position="30"/>
    </location>
</feature>
<dbReference type="Gene3D" id="1.10.287.130">
    <property type="match status" value="1"/>
</dbReference>
<dbReference type="SUPFAM" id="SSF47384">
    <property type="entry name" value="Homodimeric domain of signal transducing histidine kinase"/>
    <property type="match status" value="1"/>
</dbReference>
<evidence type="ECO:0000256" key="11">
    <source>
        <dbReference type="ARBA" id="ARBA00022989"/>
    </source>
</evidence>
<dbReference type="PaxDb" id="880073-Calab_0472"/>
<keyword evidence="5" id="KW-0597">Phosphoprotein</keyword>
<organism evidence="18 19">
    <name type="scientific">Caldithrix abyssi DSM 13497</name>
    <dbReference type="NCBI Taxonomy" id="880073"/>
    <lineage>
        <taxon>Bacteria</taxon>
        <taxon>Pseudomonadati</taxon>
        <taxon>Calditrichota</taxon>
        <taxon>Calditrichia</taxon>
        <taxon>Calditrichales</taxon>
        <taxon>Calditrichaceae</taxon>
        <taxon>Caldithrix</taxon>
    </lineage>
</organism>
<evidence type="ECO:0000256" key="7">
    <source>
        <dbReference type="ARBA" id="ARBA00022692"/>
    </source>
</evidence>
<evidence type="ECO:0000256" key="2">
    <source>
        <dbReference type="ARBA" id="ARBA00004651"/>
    </source>
</evidence>
<dbReference type="InterPro" id="IPR036097">
    <property type="entry name" value="HisK_dim/P_sf"/>
</dbReference>
<reference evidence="18 19" key="1">
    <citation type="submission" date="2011-09" db="EMBL/GenBank/DDBJ databases">
        <title>The permanent draft genome of Caldithrix abyssi DSM 13497.</title>
        <authorList>
            <consortium name="US DOE Joint Genome Institute (JGI-PGF)"/>
            <person name="Lucas S."/>
            <person name="Han J."/>
            <person name="Lapidus A."/>
            <person name="Bruce D."/>
            <person name="Goodwin L."/>
            <person name="Pitluck S."/>
            <person name="Peters L."/>
            <person name="Kyrpides N."/>
            <person name="Mavromatis K."/>
            <person name="Ivanova N."/>
            <person name="Mikhailova N."/>
            <person name="Chertkov O."/>
            <person name="Detter J.C."/>
            <person name="Tapia R."/>
            <person name="Han C."/>
            <person name="Land M."/>
            <person name="Hauser L."/>
            <person name="Markowitz V."/>
            <person name="Cheng J.-F."/>
            <person name="Hugenholtz P."/>
            <person name="Woyke T."/>
            <person name="Wu D."/>
            <person name="Spring S."/>
            <person name="Brambilla E."/>
            <person name="Klenk H.-P."/>
            <person name="Eisen J.A."/>
        </authorList>
    </citation>
    <scope>NUCLEOTIDE SEQUENCE [LARGE SCALE GENOMIC DNA]</scope>
    <source>
        <strain evidence="18 19">DSM 13497</strain>
    </source>
</reference>
<keyword evidence="11 14" id="KW-1133">Transmembrane helix</keyword>
<dbReference type="InterPro" id="IPR050351">
    <property type="entry name" value="BphY/WalK/GraS-like"/>
</dbReference>
<keyword evidence="6" id="KW-0808">Transferase</keyword>
<dbReference type="Pfam" id="PF00512">
    <property type="entry name" value="HisKA"/>
    <property type="match status" value="1"/>
</dbReference>
<evidence type="ECO:0000256" key="6">
    <source>
        <dbReference type="ARBA" id="ARBA00022679"/>
    </source>
</evidence>
<dbReference type="AlphaFoldDB" id="H1XR23"/>
<dbReference type="Pfam" id="PF00672">
    <property type="entry name" value="HAMP"/>
    <property type="match status" value="1"/>
</dbReference>
<dbReference type="InterPro" id="IPR035965">
    <property type="entry name" value="PAS-like_dom_sf"/>
</dbReference>
<evidence type="ECO:0000256" key="13">
    <source>
        <dbReference type="ARBA" id="ARBA00023136"/>
    </source>
</evidence>
<dbReference type="GO" id="GO:0016036">
    <property type="term" value="P:cellular response to phosphate starvation"/>
    <property type="evidence" value="ECO:0007669"/>
    <property type="project" value="TreeGrafter"/>
</dbReference>
<comment type="subcellular location">
    <subcellularLocation>
        <location evidence="2">Cell membrane</location>
        <topology evidence="2">Multi-pass membrane protein</topology>
    </subcellularLocation>
</comment>
<dbReference type="Pfam" id="PF02518">
    <property type="entry name" value="HATPase_c"/>
    <property type="match status" value="1"/>
</dbReference>
<dbReference type="InterPro" id="IPR000014">
    <property type="entry name" value="PAS"/>
</dbReference>
<proteinExistence type="predicted"/>
<dbReference type="RefSeq" id="WP_006927039.1">
    <property type="nucleotide sequence ID" value="NZ_CM001402.1"/>
</dbReference>
<dbReference type="SUPFAM" id="SSF103190">
    <property type="entry name" value="Sensory domain-like"/>
    <property type="match status" value="1"/>
</dbReference>
<sequence length="593" mass="67727">MTHKRQLWQTFFSFSAISVFFIAIIVFYTVNKSRHLIKDIYFEELQVKGHVVARLIEPQIKNNDFDNVNAELNRLFFDLKSYVTVILPNGKVIADTRKDPSLLDNHADRPEIKEALLGHVGRNIRYSYSVNKELLYLALPIFNNEDNKVIAVVRMSMPYQHADQVFSALQYQIILILLLGFLLILVLFYVVARRFSQPLLEVAECMEKVAAGDFKVRLPDFSAIELHRISAAFNQLIERMEDQLHKIHEQKNQQQAIFQSMNEGILAVNKEERIIAINRAAAEILNISADAKNRSMHEVIRNSELIKVIEKALATDQLIEDEIVCRGEPRRYIQVHGTCLKDEAGNTIGAMVVLSDVTRIKRLEEIRKDFVANVSHEIRTPLTSIQGFVETLLDGALADKETAERFLNIIHNQTRRLNMIIEDLMVLASLEQKEERSEFQFSEDYLAPVVQNAILVCQSQADDKNIRITSACPEKLKVKMNPSLLEQALVNLITNAIKYSPENTEVKIEVTPGEREVEIKVVDQGIGIPSDYHDRIFERFYRVDKARSRQLGGTGLGLSIVKHIVNVHNGRVAVESKVGKGSTFYIYLPYEKS</sequence>
<dbReference type="SMART" id="SM00304">
    <property type="entry name" value="HAMP"/>
    <property type="match status" value="1"/>
</dbReference>
<dbReference type="SMART" id="SM00388">
    <property type="entry name" value="HisKA"/>
    <property type="match status" value="1"/>
</dbReference>
<feature type="domain" description="HAMP" evidence="16">
    <location>
        <begin position="193"/>
        <end position="245"/>
    </location>
</feature>
<dbReference type="GO" id="GO:0005524">
    <property type="term" value="F:ATP binding"/>
    <property type="evidence" value="ECO:0007669"/>
    <property type="project" value="UniProtKB-KW"/>
</dbReference>
<dbReference type="EMBL" id="CM001402">
    <property type="protein sequence ID" value="EHO40117.1"/>
    <property type="molecule type" value="Genomic_DNA"/>
</dbReference>
<dbReference type="CDD" id="cd00082">
    <property type="entry name" value="HisKA"/>
    <property type="match status" value="1"/>
</dbReference>
<evidence type="ECO:0000256" key="1">
    <source>
        <dbReference type="ARBA" id="ARBA00000085"/>
    </source>
</evidence>
<keyword evidence="10" id="KW-0067">ATP-binding</keyword>
<dbReference type="CDD" id="cd06225">
    <property type="entry name" value="HAMP"/>
    <property type="match status" value="1"/>
</dbReference>
<keyword evidence="12" id="KW-0902">Two-component regulatory system</keyword>
<dbReference type="Gene3D" id="3.30.565.10">
    <property type="entry name" value="Histidine kinase-like ATPase, C-terminal domain"/>
    <property type="match status" value="1"/>
</dbReference>
<evidence type="ECO:0000256" key="9">
    <source>
        <dbReference type="ARBA" id="ARBA00022777"/>
    </source>
</evidence>
<keyword evidence="7 14" id="KW-0812">Transmembrane</keyword>
<keyword evidence="19" id="KW-1185">Reference proteome</keyword>
<dbReference type="PANTHER" id="PTHR45453">
    <property type="entry name" value="PHOSPHATE REGULON SENSOR PROTEIN PHOR"/>
    <property type="match status" value="1"/>
</dbReference>
<dbReference type="EC" id="2.7.13.3" evidence="3"/>
<evidence type="ECO:0000313" key="18">
    <source>
        <dbReference type="EMBL" id="EHO40117.1"/>
    </source>
</evidence>
<keyword evidence="9 18" id="KW-0418">Kinase</keyword>
<keyword evidence="4" id="KW-1003">Cell membrane</keyword>
<evidence type="ECO:0000256" key="3">
    <source>
        <dbReference type="ARBA" id="ARBA00012438"/>
    </source>
</evidence>
<evidence type="ECO:0000256" key="14">
    <source>
        <dbReference type="SAM" id="Phobius"/>
    </source>
</evidence>
<dbReference type="Gene3D" id="3.30.450.20">
    <property type="entry name" value="PAS domain"/>
    <property type="match status" value="2"/>
</dbReference>
<dbReference type="eggNOG" id="COG5002">
    <property type="taxonomic scope" value="Bacteria"/>
</dbReference>
<dbReference type="InterPro" id="IPR003594">
    <property type="entry name" value="HATPase_dom"/>
</dbReference>
<dbReference type="InParanoid" id="H1XR23"/>
<dbReference type="FunFam" id="1.10.287.130:FF:000008">
    <property type="entry name" value="Two-component sensor histidine kinase"/>
    <property type="match status" value="1"/>
</dbReference>
<dbReference type="SUPFAM" id="SSF55785">
    <property type="entry name" value="PYP-like sensor domain (PAS domain)"/>
    <property type="match status" value="1"/>
</dbReference>
<dbReference type="CDD" id="cd00130">
    <property type="entry name" value="PAS"/>
    <property type="match status" value="1"/>
</dbReference>
<dbReference type="GO" id="GO:0005886">
    <property type="term" value="C:plasma membrane"/>
    <property type="evidence" value="ECO:0007669"/>
    <property type="project" value="UniProtKB-SubCell"/>
</dbReference>
<dbReference type="HOGENOM" id="CLU_000445_89_2_0"/>
<dbReference type="InterPro" id="IPR004358">
    <property type="entry name" value="Sig_transdc_His_kin-like_C"/>
</dbReference>
<evidence type="ECO:0000313" key="17">
    <source>
        <dbReference type="EMBL" id="APF20039.1"/>
    </source>
</evidence>
<evidence type="ECO:0000313" key="19">
    <source>
        <dbReference type="Proteomes" id="UP000004671"/>
    </source>
</evidence>
<dbReference type="EMBL" id="CP018099">
    <property type="protein sequence ID" value="APF20039.1"/>
    <property type="molecule type" value="Genomic_DNA"/>
</dbReference>
<dbReference type="Proteomes" id="UP000183868">
    <property type="component" value="Chromosome"/>
</dbReference>
<feature type="transmembrane region" description="Helical" evidence="14">
    <location>
        <begin position="173"/>
        <end position="192"/>
    </location>
</feature>
<dbReference type="PANTHER" id="PTHR45453:SF1">
    <property type="entry name" value="PHOSPHATE REGULON SENSOR PROTEIN PHOR"/>
    <property type="match status" value="1"/>
</dbReference>
<feature type="domain" description="Histidine kinase" evidence="15">
    <location>
        <begin position="373"/>
        <end position="592"/>
    </location>
</feature>